<proteinExistence type="predicted"/>
<organism evidence="2 3">
    <name type="scientific">Dovyalis caffra</name>
    <dbReference type="NCBI Taxonomy" id="77055"/>
    <lineage>
        <taxon>Eukaryota</taxon>
        <taxon>Viridiplantae</taxon>
        <taxon>Streptophyta</taxon>
        <taxon>Embryophyta</taxon>
        <taxon>Tracheophyta</taxon>
        <taxon>Spermatophyta</taxon>
        <taxon>Magnoliopsida</taxon>
        <taxon>eudicotyledons</taxon>
        <taxon>Gunneridae</taxon>
        <taxon>Pentapetalae</taxon>
        <taxon>rosids</taxon>
        <taxon>fabids</taxon>
        <taxon>Malpighiales</taxon>
        <taxon>Salicaceae</taxon>
        <taxon>Flacourtieae</taxon>
        <taxon>Dovyalis</taxon>
    </lineage>
</organism>
<comment type="caution">
    <text evidence="2">The sequence shown here is derived from an EMBL/GenBank/DDBJ whole genome shotgun (WGS) entry which is preliminary data.</text>
</comment>
<reference evidence="2 3" key="1">
    <citation type="submission" date="2024-01" db="EMBL/GenBank/DDBJ databases">
        <authorList>
            <person name="Waweru B."/>
        </authorList>
    </citation>
    <scope>NUCLEOTIDE SEQUENCE [LARGE SCALE GENOMIC DNA]</scope>
</reference>
<dbReference type="Proteomes" id="UP001314170">
    <property type="component" value="Unassembled WGS sequence"/>
</dbReference>
<evidence type="ECO:0000313" key="3">
    <source>
        <dbReference type="Proteomes" id="UP001314170"/>
    </source>
</evidence>
<evidence type="ECO:0000313" key="2">
    <source>
        <dbReference type="EMBL" id="CAK7346998.1"/>
    </source>
</evidence>
<keyword evidence="3" id="KW-1185">Reference proteome</keyword>
<dbReference type="AlphaFoldDB" id="A0AAV1S9H5"/>
<dbReference type="EMBL" id="CAWUPB010001173">
    <property type="protein sequence ID" value="CAK7346998.1"/>
    <property type="molecule type" value="Genomic_DNA"/>
</dbReference>
<protein>
    <submittedName>
        <fullName evidence="2">Uncharacterized protein</fullName>
    </submittedName>
</protein>
<evidence type="ECO:0000256" key="1">
    <source>
        <dbReference type="SAM" id="SignalP"/>
    </source>
</evidence>
<name>A0AAV1S9H5_9ROSI</name>
<sequence length="223" mass="24902">MGRGIPVGPKVGITLILWPQLSSSLQLTNHLYNDAEFPNTCNICWGLQVGPQGTTLPANTSAPYLASDEPTKKQLKSPTMHGHDTLWRQLWLLACHNWKADQETQPTRSNSVPATQCLSEESAVLPWWLVFSDHVELMCELATTLILGVEPSTKKITWDFYNILSDSIVRVACIILMSSYIFADANCMIITLLTLKMVSEYQTGRRLQSSFPQKVLQGSHALK</sequence>
<gene>
    <name evidence="2" type="ORF">DCAF_LOCUS19678</name>
</gene>
<keyword evidence="1" id="KW-0732">Signal</keyword>
<accession>A0AAV1S9H5</accession>
<feature type="signal peptide" evidence="1">
    <location>
        <begin position="1"/>
        <end position="24"/>
    </location>
</feature>
<feature type="chain" id="PRO_5043696162" evidence="1">
    <location>
        <begin position="25"/>
        <end position="223"/>
    </location>
</feature>